<gene>
    <name evidence="2" type="ORF">ABZ071_16930</name>
</gene>
<accession>A0ABV2VLA6</accession>
<keyword evidence="3" id="KW-1185">Reference proteome</keyword>
<evidence type="ECO:0000313" key="2">
    <source>
        <dbReference type="EMBL" id="MEU0153574.1"/>
    </source>
</evidence>
<sequence>MTRRGGRLTRVALRLGLLLGGVAVAWGAHEIAAGAAAQAAERPPAGPLTAAVGLLTDTLNPLLGAVTTPPTSAEAPAGAAPGATRPAPRDRSTAPAPRGRATPPAPRDRAAAPAPRDRATSPRERFRPRPDQRAATRPEGRRSGPAARPDRPGTTRGDRLDRSATPARRPSGHPDRAPMERSTRSSGRCAPGCSTR</sequence>
<comment type="caution">
    <text evidence="2">The sequence shown here is derived from an EMBL/GenBank/DDBJ whole genome shotgun (WGS) entry which is preliminary data.</text>
</comment>
<evidence type="ECO:0000313" key="3">
    <source>
        <dbReference type="Proteomes" id="UP001550348"/>
    </source>
</evidence>
<name>A0ABV2VLA6_9ACTN</name>
<evidence type="ECO:0000256" key="1">
    <source>
        <dbReference type="SAM" id="MobiDB-lite"/>
    </source>
</evidence>
<feature type="compositionally biased region" description="Basic and acidic residues" evidence="1">
    <location>
        <begin position="172"/>
        <end position="183"/>
    </location>
</feature>
<evidence type="ECO:0008006" key="4">
    <source>
        <dbReference type="Google" id="ProtNLM"/>
    </source>
</evidence>
<dbReference type="RefSeq" id="WP_355665376.1">
    <property type="nucleotide sequence ID" value="NZ_JBEXRX010000044.1"/>
</dbReference>
<feature type="compositionally biased region" description="Basic and acidic residues" evidence="1">
    <location>
        <begin position="106"/>
        <end position="162"/>
    </location>
</feature>
<feature type="compositionally biased region" description="Low complexity" evidence="1">
    <location>
        <begin position="93"/>
        <end position="102"/>
    </location>
</feature>
<dbReference type="EMBL" id="JBEXRX010000044">
    <property type="protein sequence ID" value="MEU0153574.1"/>
    <property type="molecule type" value="Genomic_DNA"/>
</dbReference>
<organism evidence="2 3">
    <name type="scientific">Micromonospora fulviviridis</name>
    <dbReference type="NCBI Taxonomy" id="47860"/>
    <lineage>
        <taxon>Bacteria</taxon>
        <taxon>Bacillati</taxon>
        <taxon>Actinomycetota</taxon>
        <taxon>Actinomycetes</taxon>
        <taxon>Micromonosporales</taxon>
        <taxon>Micromonosporaceae</taxon>
        <taxon>Micromonospora</taxon>
    </lineage>
</organism>
<protein>
    <recommendedName>
        <fullName evidence="4">Translation initiation factor IF-2</fullName>
    </recommendedName>
</protein>
<feature type="region of interest" description="Disordered" evidence="1">
    <location>
        <begin position="63"/>
        <end position="196"/>
    </location>
</feature>
<reference evidence="2 3" key="1">
    <citation type="submission" date="2024-06" db="EMBL/GenBank/DDBJ databases">
        <title>The Natural Products Discovery Center: Release of the First 8490 Sequenced Strains for Exploring Actinobacteria Biosynthetic Diversity.</title>
        <authorList>
            <person name="Kalkreuter E."/>
            <person name="Kautsar S.A."/>
            <person name="Yang D."/>
            <person name="Bader C.D."/>
            <person name="Teijaro C.N."/>
            <person name="Fluegel L."/>
            <person name="Davis C.M."/>
            <person name="Simpson J.R."/>
            <person name="Lauterbach L."/>
            <person name="Steele A.D."/>
            <person name="Gui C."/>
            <person name="Meng S."/>
            <person name="Li G."/>
            <person name="Viehrig K."/>
            <person name="Ye F."/>
            <person name="Su P."/>
            <person name="Kiefer A.F."/>
            <person name="Nichols A."/>
            <person name="Cepeda A.J."/>
            <person name="Yan W."/>
            <person name="Fan B."/>
            <person name="Jiang Y."/>
            <person name="Adhikari A."/>
            <person name="Zheng C.-J."/>
            <person name="Schuster L."/>
            <person name="Cowan T.M."/>
            <person name="Smanski M.J."/>
            <person name="Chevrette M.G."/>
            <person name="De Carvalho L.P.S."/>
            <person name="Shen B."/>
        </authorList>
    </citation>
    <scope>NUCLEOTIDE SEQUENCE [LARGE SCALE GENOMIC DNA]</scope>
    <source>
        <strain evidence="2 3">NPDC006286</strain>
    </source>
</reference>
<proteinExistence type="predicted"/>
<feature type="compositionally biased region" description="Low complexity" evidence="1">
    <location>
        <begin position="65"/>
        <end position="86"/>
    </location>
</feature>
<dbReference type="Proteomes" id="UP001550348">
    <property type="component" value="Unassembled WGS sequence"/>
</dbReference>